<accession>A0A3A8KFI2</accession>
<evidence type="ECO:0000313" key="2">
    <source>
        <dbReference type="Proteomes" id="UP000268313"/>
    </source>
</evidence>
<gene>
    <name evidence="1" type="ORF">D7X32_03620</name>
</gene>
<comment type="caution">
    <text evidence="1">The sequence shown here is derived from an EMBL/GenBank/DDBJ whole genome shotgun (WGS) entry which is preliminary data.</text>
</comment>
<proteinExistence type="predicted"/>
<reference evidence="2" key="1">
    <citation type="submission" date="2018-09" db="EMBL/GenBank/DDBJ databases">
        <authorList>
            <person name="Livingstone P.G."/>
            <person name="Whitworth D.E."/>
        </authorList>
    </citation>
    <scope>NUCLEOTIDE SEQUENCE [LARGE SCALE GENOMIC DNA]</scope>
    <source>
        <strain evidence="2">CA043D</strain>
    </source>
</reference>
<keyword evidence="2" id="KW-1185">Reference proteome</keyword>
<protein>
    <submittedName>
        <fullName evidence="1">Uncharacterized protein</fullName>
    </submittedName>
</protein>
<dbReference type="AlphaFoldDB" id="A0A3A8KFI2"/>
<organism evidence="1 2">
    <name type="scientific">Corallococcus carmarthensis</name>
    <dbReference type="NCBI Taxonomy" id="2316728"/>
    <lineage>
        <taxon>Bacteria</taxon>
        <taxon>Pseudomonadati</taxon>
        <taxon>Myxococcota</taxon>
        <taxon>Myxococcia</taxon>
        <taxon>Myxococcales</taxon>
        <taxon>Cystobacterineae</taxon>
        <taxon>Myxococcaceae</taxon>
        <taxon>Corallococcus</taxon>
    </lineage>
</organism>
<sequence>MVAALTATGAHAAPTVLTCPLGVTKAHYEPGMTLQSKPTTVTSQGLFALCSGIPADIGSAEFDYTAKGNVACTASSITGGFKVKWGNGQTSTVANAQVTTARPQGLVVSTVTGKVTEGLFLGQEVVHTVTLLQSNLLGCETTRGVTDVSGLSTLTVLGL</sequence>
<name>A0A3A8KFI2_9BACT</name>
<evidence type="ECO:0000313" key="1">
    <source>
        <dbReference type="EMBL" id="RKH06938.1"/>
    </source>
</evidence>
<dbReference type="Proteomes" id="UP000268313">
    <property type="component" value="Unassembled WGS sequence"/>
</dbReference>
<dbReference type="EMBL" id="RAWE01000007">
    <property type="protein sequence ID" value="RKH06938.1"/>
    <property type="molecule type" value="Genomic_DNA"/>
</dbReference>